<organism evidence="1 2">
    <name type="scientific">Frankliniella fusca</name>
    <dbReference type="NCBI Taxonomy" id="407009"/>
    <lineage>
        <taxon>Eukaryota</taxon>
        <taxon>Metazoa</taxon>
        <taxon>Ecdysozoa</taxon>
        <taxon>Arthropoda</taxon>
        <taxon>Hexapoda</taxon>
        <taxon>Insecta</taxon>
        <taxon>Pterygota</taxon>
        <taxon>Neoptera</taxon>
        <taxon>Paraneoptera</taxon>
        <taxon>Thysanoptera</taxon>
        <taxon>Terebrantia</taxon>
        <taxon>Thripoidea</taxon>
        <taxon>Thripidae</taxon>
        <taxon>Frankliniella</taxon>
    </lineage>
</organism>
<accession>A0AAE1LMP7</accession>
<reference evidence="1" key="1">
    <citation type="submission" date="2021-07" db="EMBL/GenBank/DDBJ databases">
        <authorList>
            <person name="Catto M.A."/>
            <person name="Jacobson A."/>
            <person name="Kennedy G."/>
            <person name="Labadie P."/>
            <person name="Hunt B.G."/>
            <person name="Srinivasan R."/>
        </authorList>
    </citation>
    <scope>NUCLEOTIDE SEQUENCE</scope>
    <source>
        <strain evidence="1">PL_HMW_Pooled</strain>
        <tissue evidence="1">Head</tissue>
    </source>
</reference>
<gene>
    <name evidence="1" type="ORF">KUF71_014205</name>
</gene>
<sequence>MYEATRSGQHRTNNISEGWHNRFRKHHPDLYSALRELQKEQADTEAQLAEWSLGRRVRGAPKKKWLQNQLRVQTIVLQYEEYKERGEVAQYLRALSHTINL</sequence>
<protein>
    <submittedName>
        <fullName evidence="1">Nucleoprotein</fullName>
    </submittedName>
</protein>
<dbReference type="Proteomes" id="UP001219518">
    <property type="component" value="Unassembled WGS sequence"/>
</dbReference>
<proteinExistence type="predicted"/>
<comment type="caution">
    <text evidence="1">The sequence shown here is derived from an EMBL/GenBank/DDBJ whole genome shotgun (WGS) entry which is preliminary data.</text>
</comment>
<name>A0AAE1LMP7_9NEOP</name>
<keyword evidence="2" id="KW-1185">Reference proteome</keyword>
<evidence type="ECO:0000313" key="2">
    <source>
        <dbReference type="Proteomes" id="UP001219518"/>
    </source>
</evidence>
<evidence type="ECO:0000313" key="1">
    <source>
        <dbReference type="EMBL" id="KAK3925956.1"/>
    </source>
</evidence>
<dbReference type="AlphaFoldDB" id="A0AAE1LMP7"/>
<reference evidence="1" key="2">
    <citation type="journal article" date="2023" name="BMC Genomics">
        <title>Pest status, molecular evolution, and epigenetic factors derived from the genome assembly of Frankliniella fusca, a thysanopteran phytovirus vector.</title>
        <authorList>
            <person name="Catto M.A."/>
            <person name="Labadie P.E."/>
            <person name="Jacobson A.L."/>
            <person name="Kennedy G.G."/>
            <person name="Srinivasan R."/>
            <person name="Hunt B.G."/>
        </authorList>
    </citation>
    <scope>NUCLEOTIDE SEQUENCE</scope>
    <source>
        <strain evidence="1">PL_HMW_Pooled</strain>
    </source>
</reference>
<dbReference type="EMBL" id="JAHWGI010001242">
    <property type="protein sequence ID" value="KAK3925956.1"/>
    <property type="molecule type" value="Genomic_DNA"/>
</dbReference>